<sequence>MTTTTFLVLFLLGEVKYLEQIIEGSKVFGRVMDRLHQEDSKEILTEMDIPKTKYSKILDEIASKAHGMNTYSGSFMSIRMEKVIFRLVQNTVSNEEDVARADGKSMDE</sequence>
<feature type="chain" id="PRO_5043370877" evidence="1">
    <location>
        <begin position="18"/>
        <end position="108"/>
    </location>
</feature>
<evidence type="ECO:0000256" key="1">
    <source>
        <dbReference type="SAM" id="SignalP"/>
    </source>
</evidence>
<gene>
    <name evidence="2" type="ORF">DCAF_LOCUS25406</name>
</gene>
<keyword evidence="1" id="KW-0732">Signal</keyword>
<evidence type="ECO:0000313" key="2">
    <source>
        <dbReference type="EMBL" id="CAK7354920.1"/>
    </source>
</evidence>
<feature type="signal peptide" evidence="1">
    <location>
        <begin position="1"/>
        <end position="17"/>
    </location>
</feature>
<proteinExistence type="predicted"/>
<dbReference type="EMBL" id="CAWUPB010001195">
    <property type="protein sequence ID" value="CAK7354920.1"/>
    <property type="molecule type" value="Genomic_DNA"/>
</dbReference>
<dbReference type="Proteomes" id="UP001314170">
    <property type="component" value="Unassembled WGS sequence"/>
</dbReference>
<comment type="caution">
    <text evidence="2">The sequence shown here is derived from an EMBL/GenBank/DDBJ whole genome shotgun (WGS) entry which is preliminary data.</text>
</comment>
<organism evidence="2 3">
    <name type="scientific">Dovyalis caffra</name>
    <dbReference type="NCBI Taxonomy" id="77055"/>
    <lineage>
        <taxon>Eukaryota</taxon>
        <taxon>Viridiplantae</taxon>
        <taxon>Streptophyta</taxon>
        <taxon>Embryophyta</taxon>
        <taxon>Tracheophyta</taxon>
        <taxon>Spermatophyta</taxon>
        <taxon>Magnoliopsida</taxon>
        <taxon>eudicotyledons</taxon>
        <taxon>Gunneridae</taxon>
        <taxon>Pentapetalae</taxon>
        <taxon>rosids</taxon>
        <taxon>fabids</taxon>
        <taxon>Malpighiales</taxon>
        <taxon>Salicaceae</taxon>
        <taxon>Flacourtieae</taxon>
        <taxon>Dovyalis</taxon>
    </lineage>
</organism>
<accession>A0AAV1SQP2</accession>
<keyword evidence="3" id="KW-1185">Reference proteome</keyword>
<dbReference type="AlphaFoldDB" id="A0AAV1SQP2"/>
<protein>
    <submittedName>
        <fullName evidence="2">Uncharacterized protein</fullName>
    </submittedName>
</protein>
<name>A0AAV1SQP2_9ROSI</name>
<reference evidence="2 3" key="1">
    <citation type="submission" date="2024-01" db="EMBL/GenBank/DDBJ databases">
        <authorList>
            <person name="Waweru B."/>
        </authorList>
    </citation>
    <scope>NUCLEOTIDE SEQUENCE [LARGE SCALE GENOMIC DNA]</scope>
</reference>
<evidence type="ECO:0000313" key="3">
    <source>
        <dbReference type="Proteomes" id="UP001314170"/>
    </source>
</evidence>